<feature type="compositionally biased region" description="Polar residues" evidence="2">
    <location>
        <begin position="54"/>
        <end position="65"/>
    </location>
</feature>
<proteinExistence type="predicted"/>
<comment type="caution">
    <text evidence="3">The sequence shown here is derived from an EMBL/GenBank/DDBJ whole genome shotgun (WGS) entry which is preliminary data.</text>
</comment>
<feature type="region of interest" description="Disordered" evidence="2">
    <location>
        <begin position="1"/>
        <end position="151"/>
    </location>
</feature>
<dbReference type="EMBL" id="LJZO01000070">
    <property type="protein sequence ID" value="ROV88176.1"/>
    <property type="molecule type" value="Genomic_DNA"/>
</dbReference>
<evidence type="ECO:0000313" key="3">
    <source>
        <dbReference type="EMBL" id="ROV88176.1"/>
    </source>
</evidence>
<evidence type="ECO:0000256" key="2">
    <source>
        <dbReference type="SAM" id="MobiDB-lite"/>
    </source>
</evidence>
<dbReference type="Proteomes" id="UP000284375">
    <property type="component" value="Unassembled WGS sequence"/>
</dbReference>
<gene>
    <name evidence="3" type="ORF">VSDG_09303</name>
</gene>
<feature type="compositionally biased region" description="Basic and acidic residues" evidence="2">
    <location>
        <begin position="71"/>
        <end position="80"/>
    </location>
</feature>
<sequence>MPNTTNAEQQTKDKLLYKKSTSYPRETAKSTEQQKAVKGANPTLFDSKKRDGSPDSNITGSSSNWDPFRNAMDEFKKSNPQDHGPPGTLFAQMSSAYHTANAAAKEMKRQIAKLPQDQKDNMKKDFSDLLKQESDDRKEMKKNWPGYDQWKSAKGHEQRIKIINKEIYKLKRQIQREHKKAEAAGTRAPVKANGLPVKAPKETVTCQNCKKEIVKSFTTQLVDHAETHKGWTKEKCWPSVEFA</sequence>
<organism evidence="3 4">
    <name type="scientific">Cytospora chrysosperma</name>
    <name type="common">Cytospora canker fungus</name>
    <name type="synonym">Sphaeria chrysosperma</name>
    <dbReference type="NCBI Taxonomy" id="252740"/>
    <lineage>
        <taxon>Eukaryota</taxon>
        <taxon>Fungi</taxon>
        <taxon>Dikarya</taxon>
        <taxon>Ascomycota</taxon>
        <taxon>Pezizomycotina</taxon>
        <taxon>Sordariomycetes</taxon>
        <taxon>Sordariomycetidae</taxon>
        <taxon>Diaporthales</taxon>
        <taxon>Cytosporaceae</taxon>
        <taxon>Cytospora</taxon>
    </lineage>
</organism>
<dbReference type="AlphaFoldDB" id="A0A423VBI2"/>
<feature type="compositionally biased region" description="Polar residues" evidence="2">
    <location>
        <begin position="19"/>
        <end position="34"/>
    </location>
</feature>
<keyword evidence="4" id="KW-1185">Reference proteome</keyword>
<name>A0A423VBI2_CYTCH</name>
<keyword evidence="1" id="KW-0175">Coiled coil</keyword>
<evidence type="ECO:0000313" key="4">
    <source>
        <dbReference type="Proteomes" id="UP000284375"/>
    </source>
</evidence>
<accession>A0A423VBI2</accession>
<protein>
    <submittedName>
        <fullName evidence="3">Uncharacterized protein</fullName>
    </submittedName>
</protein>
<feature type="coiled-coil region" evidence="1">
    <location>
        <begin position="153"/>
        <end position="184"/>
    </location>
</feature>
<evidence type="ECO:0000256" key="1">
    <source>
        <dbReference type="SAM" id="Coils"/>
    </source>
</evidence>
<feature type="compositionally biased region" description="Basic and acidic residues" evidence="2">
    <location>
        <begin position="116"/>
        <end position="142"/>
    </location>
</feature>
<dbReference type="OrthoDB" id="2532623at2759"/>
<reference evidence="3 4" key="1">
    <citation type="submission" date="2015-09" db="EMBL/GenBank/DDBJ databases">
        <title>Host preference determinants of Valsa canker pathogens revealed by comparative genomics.</title>
        <authorList>
            <person name="Yin Z."/>
            <person name="Huang L."/>
        </authorList>
    </citation>
    <scope>NUCLEOTIDE SEQUENCE [LARGE SCALE GENOMIC DNA]</scope>
    <source>
        <strain evidence="3 4">YSFL</strain>
    </source>
</reference>